<dbReference type="EMBL" id="CALNXI010000311">
    <property type="protein sequence ID" value="CAH3024616.1"/>
    <property type="molecule type" value="Genomic_DNA"/>
</dbReference>
<dbReference type="Proteomes" id="UP001159427">
    <property type="component" value="Unassembled WGS sequence"/>
</dbReference>
<protein>
    <recommendedName>
        <fullName evidence="4">Calponin-homology (CH) domain-containing protein</fullName>
    </recommendedName>
</protein>
<dbReference type="SUPFAM" id="SSF47576">
    <property type="entry name" value="Calponin-homology domain, CH-domain"/>
    <property type="match status" value="1"/>
</dbReference>
<feature type="region of interest" description="Disordered" evidence="3">
    <location>
        <begin position="280"/>
        <end position="305"/>
    </location>
</feature>
<dbReference type="Pfam" id="PF00435">
    <property type="entry name" value="Spectrin"/>
    <property type="match status" value="1"/>
</dbReference>
<feature type="domain" description="Calponin-homology (CH)" evidence="4">
    <location>
        <begin position="79"/>
        <end position="184"/>
    </location>
</feature>
<evidence type="ECO:0000313" key="5">
    <source>
        <dbReference type="EMBL" id="CAH3024616.1"/>
    </source>
</evidence>
<feature type="region of interest" description="Disordered" evidence="3">
    <location>
        <begin position="574"/>
        <end position="605"/>
    </location>
</feature>
<dbReference type="PANTHER" id="PTHR11915">
    <property type="entry name" value="SPECTRIN/FILAMIN RELATED CYTOSKELETAL PROTEIN"/>
    <property type="match status" value="1"/>
</dbReference>
<feature type="domain" description="Calponin-homology (CH)" evidence="4">
    <location>
        <begin position="1"/>
        <end position="67"/>
    </location>
</feature>
<proteinExistence type="predicted"/>
<dbReference type="InterPro" id="IPR002017">
    <property type="entry name" value="Spectrin_repeat"/>
</dbReference>
<dbReference type="CDD" id="cd00176">
    <property type="entry name" value="SPEC"/>
    <property type="match status" value="2"/>
</dbReference>
<dbReference type="InterPro" id="IPR036872">
    <property type="entry name" value="CH_dom_sf"/>
</dbReference>
<organism evidence="5 6">
    <name type="scientific">Porites evermanni</name>
    <dbReference type="NCBI Taxonomy" id="104178"/>
    <lineage>
        <taxon>Eukaryota</taxon>
        <taxon>Metazoa</taxon>
        <taxon>Cnidaria</taxon>
        <taxon>Anthozoa</taxon>
        <taxon>Hexacorallia</taxon>
        <taxon>Scleractinia</taxon>
        <taxon>Fungiina</taxon>
        <taxon>Poritidae</taxon>
        <taxon>Porites</taxon>
    </lineage>
</organism>
<feature type="coiled-coil region" evidence="2">
    <location>
        <begin position="880"/>
        <end position="907"/>
    </location>
</feature>
<evidence type="ECO:0000256" key="1">
    <source>
        <dbReference type="ARBA" id="ARBA00022737"/>
    </source>
</evidence>
<evidence type="ECO:0000256" key="2">
    <source>
        <dbReference type="SAM" id="Coils"/>
    </source>
</evidence>
<name>A0ABN8M598_9CNID</name>
<dbReference type="InterPro" id="IPR018159">
    <property type="entry name" value="Spectrin/alpha-actinin"/>
</dbReference>
<sequence length="1073" mass="123009">MEVLFGVKVTRAEPTSKRINQIKNVQEAMSILLQNNIKSFGVIASEITAGDEKAILSLLWQIIRWRQITEVIKPDPMDYDEDKKLITWCQERIKGNSNVHISNLTTDWKDGLAFNILLHSFNPSLFDLDTISSKDEMSRRAHAINLATTEYGMPAIFDPKDFDKDTADKTLITLFLSYLYQFAAKGSSVTIVKKEVISPFETSLMTEEYGFKTITTRHETSRLGNTTVDFQTITRAGEKDQDDAFHDFKVDKESGQKTLLHTSTLAQGVSVEQRRSLVVSPFRRQSGGSSRASSGASSPISKDLDPKELELEIHRLARPPDTLGEGSYTFTQTTRIVTNGSEKSSSTTTTYRDPKEDFLKLKSPSQISGEESGRYTVTRTRRIITNSGGQSLQSSAENSQTVMKTTDGGDKYILDKQGETDAKYREVTLQVTPILGKNIKESQQPLFPREDENKQKAKITVHAIEEVMTTNKERTPTLQSSAENSQTVMKTTDGRGKDILDKQGDETDAKHRVTLQVTPIISNNIKESQQTLFSREDENKQKAKTTVHAIEEVQKTSLSGTRDVLLISAERFSKGGGTAREAEPANHDSSYSLTDKDGRPASGVSPAQYYKYSIDNSTSARSNDLVDYLKKKLDTLDQSLSDLECSVKHSDKDSMDLKSSKNALDQHKEVLNHLTSVESDTYDVQEEGKQLIKDKRFDRAHGEYFHDRIEVTVIRITTIKEDINREHQRLFDLYLILLRQHLERMNDWLLRAESRISLDDVIEPTYKRVQQQVWDHQAFQEELSNYSMANMILDMDLEHPALDETIKDWVKVLSERWAAVWNWAEEWKEKLNQALIDWENLREEEAALLSWLSSKEQTFDLIEETDISNEEQVTMHLNLLETTEKEMESHEGRLDSLRETGEKLIKDAEYHDATAKGIRDQVDDFGTCWKDITESIKERKAMLEEAQNKVKRMGILMKEVRAWLYEAEQCIKLASLQEDPQKETKIQEKIEIECEEREKNQPKVDEVKRLEDLLSNEIDKKSNYYLKRVTKPFHKRWDDASMALNRYRNEDYPFVKPSDCFLVERLKKALIVN</sequence>
<accession>A0ABN8M598</accession>
<evidence type="ECO:0000259" key="4">
    <source>
        <dbReference type="PROSITE" id="PS50021"/>
    </source>
</evidence>
<dbReference type="InterPro" id="IPR001715">
    <property type="entry name" value="CH_dom"/>
</dbReference>
<keyword evidence="6" id="KW-1185">Reference proteome</keyword>
<dbReference type="Pfam" id="PF00307">
    <property type="entry name" value="CH"/>
    <property type="match status" value="1"/>
</dbReference>
<dbReference type="SUPFAM" id="SSF46966">
    <property type="entry name" value="Spectrin repeat"/>
    <property type="match status" value="3"/>
</dbReference>
<dbReference type="Gene3D" id="1.20.58.60">
    <property type="match status" value="2"/>
</dbReference>
<dbReference type="SMART" id="SM00033">
    <property type="entry name" value="CH"/>
    <property type="match status" value="1"/>
</dbReference>
<dbReference type="PROSITE" id="PS50021">
    <property type="entry name" value="CH"/>
    <property type="match status" value="2"/>
</dbReference>
<evidence type="ECO:0000256" key="3">
    <source>
        <dbReference type="SAM" id="MobiDB-lite"/>
    </source>
</evidence>
<feature type="compositionally biased region" description="Low complexity" evidence="3">
    <location>
        <begin position="283"/>
        <end position="298"/>
    </location>
</feature>
<keyword evidence="1" id="KW-0677">Repeat</keyword>
<keyword evidence="2" id="KW-0175">Coiled coil</keyword>
<reference evidence="5 6" key="1">
    <citation type="submission" date="2022-05" db="EMBL/GenBank/DDBJ databases">
        <authorList>
            <consortium name="Genoscope - CEA"/>
            <person name="William W."/>
        </authorList>
    </citation>
    <scope>NUCLEOTIDE SEQUENCE [LARGE SCALE GENOMIC DNA]</scope>
</reference>
<comment type="caution">
    <text evidence="5">The sequence shown here is derived from an EMBL/GenBank/DDBJ whole genome shotgun (WGS) entry which is preliminary data.</text>
</comment>
<gene>
    <name evidence="5" type="ORF">PEVE_00023479</name>
</gene>
<dbReference type="SMART" id="SM00150">
    <property type="entry name" value="SPEC"/>
    <property type="match status" value="2"/>
</dbReference>
<evidence type="ECO:0000313" key="6">
    <source>
        <dbReference type="Proteomes" id="UP001159427"/>
    </source>
</evidence>
<dbReference type="Gene3D" id="1.10.418.10">
    <property type="entry name" value="Calponin-like domain"/>
    <property type="match status" value="2"/>
</dbReference>